<feature type="transmembrane region" description="Helical" evidence="1">
    <location>
        <begin position="232"/>
        <end position="248"/>
    </location>
</feature>
<evidence type="ECO:0000256" key="1">
    <source>
        <dbReference type="SAM" id="Phobius"/>
    </source>
</evidence>
<dbReference type="AlphaFoldDB" id="A0A4R6N4E9"/>
<keyword evidence="1" id="KW-1133">Transmembrane helix</keyword>
<feature type="transmembrane region" description="Helical" evidence="1">
    <location>
        <begin position="150"/>
        <end position="166"/>
    </location>
</feature>
<feature type="transmembrane region" description="Helical" evidence="1">
    <location>
        <begin position="205"/>
        <end position="223"/>
    </location>
</feature>
<keyword evidence="1" id="KW-0472">Membrane</keyword>
<evidence type="ECO:0000313" key="3">
    <source>
        <dbReference type="Proteomes" id="UP000295357"/>
    </source>
</evidence>
<feature type="transmembrane region" description="Helical" evidence="1">
    <location>
        <begin position="48"/>
        <end position="69"/>
    </location>
</feature>
<gene>
    <name evidence="2" type="ORF">DFR39_104323</name>
</gene>
<feature type="transmembrane region" description="Helical" evidence="1">
    <location>
        <begin position="173"/>
        <end position="193"/>
    </location>
</feature>
<proteinExistence type="predicted"/>
<name>A0A4R6N4E9_9BURK</name>
<evidence type="ECO:0008006" key="4">
    <source>
        <dbReference type="Google" id="ProtNLM"/>
    </source>
</evidence>
<feature type="transmembrane region" description="Helical" evidence="1">
    <location>
        <begin position="75"/>
        <end position="97"/>
    </location>
</feature>
<feature type="transmembrane region" description="Helical" evidence="1">
    <location>
        <begin position="109"/>
        <end position="130"/>
    </location>
</feature>
<evidence type="ECO:0000313" key="2">
    <source>
        <dbReference type="EMBL" id="TDP09758.1"/>
    </source>
</evidence>
<feature type="transmembrane region" description="Helical" evidence="1">
    <location>
        <begin position="260"/>
        <end position="276"/>
    </location>
</feature>
<protein>
    <recommendedName>
        <fullName evidence="4">Membrane protein DUF2157</fullName>
    </recommendedName>
</protein>
<keyword evidence="1" id="KW-0812">Transmembrane</keyword>
<accession>A0A4R6N4E9</accession>
<dbReference type="Proteomes" id="UP000295357">
    <property type="component" value="Unassembled WGS sequence"/>
</dbReference>
<keyword evidence="3" id="KW-1185">Reference proteome</keyword>
<dbReference type="RefSeq" id="WP_133603716.1">
    <property type="nucleotide sequence ID" value="NZ_JAUFPJ010000004.1"/>
</dbReference>
<organism evidence="2 3">
    <name type="scientific">Roseateles asaccharophilus</name>
    <dbReference type="NCBI Taxonomy" id="582607"/>
    <lineage>
        <taxon>Bacteria</taxon>
        <taxon>Pseudomonadati</taxon>
        <taxon>Pseudomonadota</taxon>
        <taxon>Betaproteobacteria</taxon>
        <taxon>Burkholderiales</taxon>
        <taxon>Sphaerotilaceae</taxon>
        <taxon>Roseateles</taxon>
    </lineage>
</organism>
<reference evidence="2 3" key="1">
    <citation type="submission" date="2019-03" db="EMBL/GenBank/DDBJ databases">
        <title>Genomic Encyclopedia of Type Strains, Phase IV (KMG-IV): sequencing the most valuable type-strain genomes for metagenomic binning, comparative biology and taxonomic classification.</title>
        <authorList>
            <person name="Goeker M."/>
        </authorList>
    </citation>
    <scope>NUCLEOTIDE SEQUENCE [LARGE SCALE GENOMIC DNA]</scope>
    <source>
        <strain evidence="2 3">DSM 25082</strain>
    </source>
</reference>
<dbReference type="EMBL" id="SNXE01000004">
    <property type="protein sequence ID" value="TDP09758.1"/>
    <property type="molecule type" value="Genomic_DNA"/>
</dbReference>
<comment type="caution">
    <text evidence="2">The sequence shown here is derived from an EMBL/GenBank/DDBJ whole genome shotgun (WGS) entry which is preliminary data.</text>
</comment>
<feature type="transmembrane region" description="Helical" evidence="1">
    <location>
        <begin position="281"/>
        <end position="301"/>
    </location>
</feature>
<dbReference type="OrthoDB" id="1675191at2"/>
<sequence>MRIHRGLLQQASEQGLISAQQVQPLWDFLAEHERRQAHERPGFRATHILYYLGGMIAIGAMSLFMNLGWERFGGWGLFGIALAYGVAGLALTEYLLARRQLQIPAGITATFVVVLTPLLVYGLQVGLGWWADEGRHQAYRDYHTRVDWRWVLMELATLASGAVLLWRYRLPFLLMPVAVTLWYLSMDLTPFVFQAQDQSGELRKLVSLWFGLLIVLLAFWVDVRSRHQTRDYAFWLYLFGVIAFWGGLSLQQSDSELSKFFYLCINLAMIAVGAMLSRRVFAVFGALGAAGYLGHLAHAIFRDSLMFPFVLTLIGLGLVGLGILWQRHEARLSARLRSWLPRAVRELVERRG</sequence>
<feature type="transmembrane region" description="Helical" evidence="1">
    <location>
        <begin position="307"/>
        <end position="325"/>
    </location>
</feature>